<evidence type="ECO:0000313" key="3">
    <source>
        <dbReference type="Proteomes" id="UP000695264"/>
    </source>
</evidence>
<keyword evidence="3" id="KW-1185">Reference proteome</keyword>
<keyword evidence="1" id="KW-0472">Membrane</keyword>
<dbReference type="RefSeq" id="WP_168101441.1">
    <property type="nucleotide sequence ID" value="NZ_JAATEN010000006.1"/>
</dbReference>
<keyword evidence="1" id="KW-0812">Transmembrane</keyword>
<gene>
    <name evidence="2" type="ORF">HCK00_09840</name>
</gene>
<proteinExistence type="predicted"/>
<accession>A0ABX1BX14</accession>
<name>A0ABX1BX14_9ACTN</name>
<protein>
    <submittedName>
        <fullName evidence="2">Uncharacterized protein</fullName>
    </submittedName>
</protein>
<comment type="caution">
    <text evidence="2">The sequence shown here is derived from an EMBL/GenBank/DDBJ whole genome shotgun (WGS) entry which is preliminary data.</text>
</comment>
<dbReference type="Proteomes" id="UP000695264">
    <property type="component" value="Unassembled WGS sequence"/>
</dbReference>
<dbReference type="EMBL" id="JAATEN010000006">
    <property type="protein sequence ID" value="NJQ00828.1"/>
    <property type="molecule type" value="Genomic_DNA"/>
</dbReference>
<evidence type="ECO:0000313" key="2">
    <source>
        <dbReference type="EMBL" id="NJQ00828.1"/>
    </source>
</evidence>
<feature type="transmembrane region" description="Helical" evidence="1">
    <location>
        <begin position="6"/>
        <end position="28"/>
    </location>
</feature>
<keyword evidence="1" id="KW-1133">Transmembrane helix</keyword>
<evidence type="ECO:0000256" key="1">
    <source>
        <dbReference type="SAM" id="Phobius"/>
    </source>
</evidence>
<reference evidence="2 3" key="1">
    <citation type="submission" date="2020-03" db="EMBL/GenBank/DDBJ databases">
        <title>WGS of actinomycetes isolated from Thailand.</title>
        <authorList>
            <person name="Thawai C."/>
        </authorList>
    </citation>
    <scope>NUCLEOTIDE SEQUENCE [LARGE SCALE GENOMIC DNA]</scope>
    <source>
        <strain evidence="2 3">PLAI 1-29</strain>
    </source>
</reference>
<organism evidence="2 3">
    <name type="scientific">Streptomyces zingiberis</name>
    <dbReference type="NCBI Taxonomy" id="2053010"/>
    <lineage>
        <taxon>Bacteria</taxon>
        <taxon>Bacillati</taxon>
        <taxon>Actinomycetota</taxon>
        <taxon>Actinomycetes</taxon>
        <taxon>Kitasatosporales</taxon>
        <taxon>Streptomycetaceae</taxon>
        <taxon>Streptomyces</taxon>
    </lineage>
</organism>
<sequence>MQTEILVGLIGFSGAVVGAGGALLGGWFQQKHQAAAMREQQEAARASLLEERGRAAGEKALSELYALRRHLNDCELRPVPEERQPWRVIARGFIDEAELAVMLMPNAGEVQSRITEAAGLITETLMIGREEARQMTDREHLTHVHKCLAGTLEAIGALSAFMRGDPLPEPGRLLRRHLEQHQRPHGGVP</sequence>